<dbReference type="InterPro" id="IPR050091">
    <property type="entry name" value="PKS_NRPS_Biosynth_Enz"/>
</dbReference>
<dbReference type="SUPFAM" id="SSF53335">
    <property type="entry name" value="S-adenosyl-L-methionine-dependent methyltransferases"/>
    <property type="match status" value="1"/>
</dbReference>
<dbReference type="InterPro" id="IPR020806">
    <property type="entry name" value="PKS_PP-bd"/>
</dbReference>
<evidence type="ECO:0000256" key="1">
    <source>
        <dbReference type="ARBA" id="ARBA00022450"/>
    </source>
</evidence>
<feature type="domain" description="Carrier" evidence="10">
    <location>
        <begin position="2514"/>
        <end position="2592"/>
    </location>
</feature>
<dbReference type="Pfam" id="PF02801">
    <property type="entry name" value="Ketoacyl-synt_C"/>
    <property type="match status" value="1"/>
</dbReference>
<dbReference type="InterPro" id="IPR049552">
    <property type="entry name" value="PKS_DH_N"/>
</dbReference>
<dbReference type="Gene3D" id="3.90.180.10">
    <property type="entry name" value="Medium-chain alcohol dehydrogenases, catalytic domain"/>
    <property type="match status" value="1"/>
</dbReference>
<dbReference type="InterPro" id="IPR042104">
    <property type="entry name" value="PKS_dehydratase_sf"/>
</dbReference>
<dbReference type="InterPro" id="IPR013217">
    <property type="entry name" value="Methyltransf_12"/>
</dbReference>
<dbReference type="InterPro" id="IPR001227">
    <property type="entry name" value="Ac_transferase_dom_sf"/>
</dbReference>
<keyword evidence="14" id="KW-1185">Reference proteome</keyword>
<keyword evidence="8" id="KW-0012">Acyltransferase</keyword>
<feature type="domain" description="PKS/mFAS DH" evidence="12">
    <location>
        <begin position="978"/>
        <end position="1307"/>
    </location>
</feature>
<proteinExistence type="predicted"/>
<dbReference type="SMART" id="SM00822">
    <property type="entry name" value="PKS_KR"/>
    <property type="match status" value="1"/>
</dbReference>
<dbReference type="Pfam" id="PF14765">
    <property type="entry name" value="PS-DH"/>
    <property type="match status" value="1"/>
</dbReference>
<dbReference type="CDD" id="cd05195">
    <property type="entry name" value="enoyl_red"/>
    <property type="match status" value="1"/>
</dbReference>
<dbReference type="SUPFAM" id="SSF52151">
    <property type="entry name" value="FabD/lysophospholipase-like"/>
    <property type="match status" value="1"/>
</dbReference>
<dbReference type="CDD" id="cd02440">
    <property type="entry name" value="AdoMet_MTases"/>
    <property type="match status" value="1"/>
</dbReference>
<dbReference type="Gene3D" id="3.30.70.3290">
    <property type="match status" value="1"/>
</dbReference>
<dbReference type="PROSITE" id="PS00606">
    <property type="entry name" value="KS3_1"/>
    <property type="match status" value="1"/>
</dbReference>
<feature type="region of interest" description="N-terminal hotdog fold" evidence="9">
    <location>
        <begin position="978"/>
        <end position="1127"/>
    </location>
</feature>
<dbReference type="InterPro" id="IPR011032">
    <property type="entry name" value="GroES-like_sf"/>
</dbReference>
<dbReference type="GO" id="GO:1901336">
    <property type="term" value="P:lactone biosynthetic process"/>
    <property type="evidence" value="ECO:0007669"/>
    <property type="project" value="UniProtKB-ARBA"/>
</dbReference>
<dbReference type="SUPFAM" id="SSF51735">
    <property type="entry name" value="NAD(P)-binding Rossmann-fold domains"/>
    <property type="match status" value="2"/>
</dbReference>
<dbReference type="FunFam" id="3.40.50.720:FF:000209">
    <property type="entry name" value="Polyketide synthase Pks12"/>
    <property type="match status" value="1"/>
</dbReference>
<dbReference type="InterPro" id="IPR057326">
    <property type="entry name" value="KR_dom"/>
</dbReference>
<dbReference type="GO" id="GO:0016491">
    <property type="term" value="F:oxidoreductase activity"/>
    <property type="evidence" value="ECO:0007669"/>
    <property type="project" value="UniProtKB-KW"/>
</dbReference>
<evidence type="ECO:0000256" key="2">
    <source>
        <dbReference type="ARBA" id="ARBA00022553"/>
    </source>
</evidence>
<dbReference type="EMBL" id="MDYP01000012">
    <property type="protein sequence ID" value="OQE07801.1"/>
    <property type="molecule type" value="Genomic_DNA"/>
</dbReference>
<organism evidence="13 14">
    <name type="scientific">Penicillium vulpinum</name>
    <dbReference type="NCBI Taxonomy" id="29845"/>
    <lineage>
        <taxon>Eukaryota</taxon>
        <taxon>Fungi</taxon>
        <taxon>Dikarya</taxon>
        <taxon>Ascomycota</taxon>
        <taxon>Pezizomycotina</taxon>
        <taxon>Eurotiomycetes</taxon>
        <taxon>Eurotiomycetidae</taxon>
        <taxon>Eurotiales</taxon>
        <taxon>Aspergillaceae</taxon>
        <taxon>Penicillium</taxon>
    </lineage>
</organism>
<dbReference type="InterPro" id="IPR036736">
    <property type="entry name" value="ACP-like_sf"/>
</dbReference>
<evidence type="ECO:0000256" key="9">
    <source>
        <dbReference type="PROSITE-ProRule" id="PRU01363"/>
    </source>
</evidence>
<evidence type="ECO:0000256" key="3">
    <source>
        <dbReference type="ARBA" id="ARBA00022603"/>
    </source>
</evidence>
<dbReference type="InterPro" id="IPR013149">
    <property type="entry name" value="ADH-like_C"/>
</dbReference>
<feature type="active site" description="Proton donor; for dehydratase activity" evidence="9">
    <location>
        <position position="1216"/>
    </location>
</feature>
<dbReference type="InterPro" id="IPR006162">
    <property type="entry name" value="Ppantetheine_attach_site"/>
</dbReference>
<keyword evidence="2" id="KW-0597">Phosphoprotein</keyword>
<dbReference type="SMART" id="SM00823">
    <property type="entry name" value="PKS_PP"/>
    <property type="match status" value="1"/>
</dbReference>
<dbReference type="Gene3D" id="3.40.366.10">
    <property type="entry name" value="Malonyl-Coenzyme A Acyl Carrier Protein, domain 2"/>
    <property type="match status" value="1"/>
</dbReference>
<dbReference type="Pfam" id="PF00107">
    <property type="entry name" value="ADH_zinc_N"/>
    <property type="match status" value="1"/>
</dbReference>
<evidence type="ECO:0000313" key="14">
    <source>
        <dbReference type="Proteomes" id="UP000191518"/>
    </source>
</evidence>
<dbReference type="GO" id="GO:0032259">
    <property type="term" value="P:methylation"/>
    <property type="evidence" value="ECO:0007669"/>
    <property type="project" value="UniProtKB-KW"/>
</dbReference>
<dbReference type="Pfam" id="PF21089">
    <property type="entry name" value="PKS_DH_N"/>
    <property type="match status" value="1"/>
</dbReference>
<dbReference type="Gene3D" id="3.40.50.150">
    <property type="entry name" value="Vaccinia Virus protein VP39"/>
    <property type="match status" value="1"/>
</dbReference>
<dbReference type="SMART" id="SM00826">
    <property type="entry name" value="PKS_DH"/>
    <property type="match status" value="1"/>
</dbReference>
<dbReference type="SMART" id="SM00827">
    <property type="entry name" value="PKS_AT"/>
    <property type="match status" value="1"/>
</dbReference>
<evidence type="ECO:0000256" key="5">
    <source>
        <dbReference type="ARBA" id="ARBA00022857"/>
    </source>
</evidence>
<dbReference type="InterPro" id="IPR016039">
    <property type="entry name" value="Thiolase-like"/>
</dbReference>
<dbReference type="PROSITE" id="PS50075">
    <property type="entry name" value="CARRIER"/>
    <property type="match status" value="1"/>
</dbReference>
<evidence type="ECO:0000259" key="11">
    <source>
        <dbReference type="PROSITE" id="PS52004"/>
    </source>
</evidence>
<dbReference type="InterPro" id="IPR020841">
    <property type="entry name" value="PKS_Beta-ketoAc_synthase_dom"/>
</dbReference>
<gene>
    <name evidence="13" type="ORF">PENVUL_c012G02923</name>
</gene>
<evidence type="ECO:0000259" key="10">
    <source>
        <dbReference type="PROSITE" id="PS50075"/>
    </source>
</evidence>
<evidence type="ECO:0000256" key="6">
    <source>
        <dbReference type="ARBA" id="ARBA00023002"/>
    </source>
</evidence>
<keyword evidence="4" id="KW-0808">Transferase</keyword>
<dbReference type="SUPFAM" id="SSF53901">
    <property type="entry name" value="Thiolase-like"/>
    <property type="match status" value="1"/>
</dbReference>
<dbReference type="InterPro" id="IPR049551">
    <property type="entry name" value="PKS_DH_C"/>
</dbReference>
<dbReference type="InterPro" id="IPR009081">
    <property type="entry name" value="PP-bd_ACP"/>
</dbReference>
<dbReference type="SUPFAM" id="SSF50129">
    <property type="entry name" value="GroES-like"/>
    <property type="match status" value="1"/>
</dbReference>
<dbReference type="GO" id="GO:0006633">
    <property type="term" value="P:fatty acid biosynthetic process"/>
    <property type="evidence" value="ECO:0007669"/>
    <property type="project" value="InterPro"/>
</dbReference>
<comment type="caution">
    <text evidence="13">The sequence shown here is derived from an EMBL/GenBank/DDBJ whole genome shotgun (WGS) entry which is preliminary data.</text>
</comment>
<evidence type="ECO:0000256" key="8">
    <source>
        <dbReference type="ARBA" id="ARBA00023315"/>
    </source>
</evidence>
<dbReference type="SMART" id="SM00825">
    <property type="entry name" value="PKS_KS"/>
    <property type="match status" value="1"/>
</dbReference>
<evidence type="ECO:0000256" key="4">
    <source>
        <dbReference type="ARBA" id="ARBA00022679"/>
    </source>
</evidence>
<evidence type="ECO:0000313" key="13">
    <source>
        <dbReference type="EMBL" id="OQE07801.1"/>
    </source>
</evidence>
<dbReference type="InterPro" id="IPR016036">
    <property type="entry name" value="Malonyl_transacylase_ACP-bd"/>
</dbReference>
<keyword evidence="3" id="KW-0489">Methyltransferase</keyword>
<dbReference type="InterPro" id="IPR016035">
    <property type="entry name" value="Acyl_Trfase/lysoPLipase"/>
</dbReference>
<accession>A0A1V6S186</accession>
<dbReference type="Pfam" id="PF00698">
    <property type="entry name" value="Acyl_transf_1"/>
    <property type="match status" value="1"/>
</dbReference>
<dbReference type="STRING" id="29845.A0A1V6S186"/>
<reference evidence="14" key="1">
    <citation type="journal article" date="2017" name="Nat. Microbiol.">
        <title>Global analysis of biosynthetic gene clusters reveals vast potential of secondary metabolite production in Penicillium species.</title>
        <authorList>
            <person name="Nielsen J.C."/>
            <person name="Grijseels S."/>
            <person name="Prigent S."/>
            <person name="Ji B."/>
            <person name="Dainat J."/>
            <person name="Nielsen K.F."/>
            <person name="Frisvad J.C."/>
            <person name="Workman M."/>
            <person name="Nielsen J."/>
        </authorList>
    </citation>
    <scope>NUCLEOTIDE SEQUENCE [LARGE SCALE GENOMIC DNA]</scope>
    <source>
        <strain evidence="14">IBT 29486</strain>
    </source>
</reference>
<dbReference type="Pfam" id="PF08242">
    <property type="entry name" value="Methyltransf_12"/>
    <property type="match status" value="1"/>
</dbReference>
<dbReference type="GO" id="GO:0030639">
    <property type="term" value="P:polyketide biosynthetic process"/>
    <property type="evidence" value="ECO:0007669"/>
    <property type="project" value="UniProtKB-ARBA"/>
</dbReference>
<keyword evidence="7" id="KW-0511">Multifunctional enzyme</keyword>
<dbReference type="InterPro" id="IPR020843">
    <property type="entry name" value="ER"/>
</dbReference>
<dbReference type="GO" id="GO:0008168">
    <property type="term" value="F:methyltransferase activity"/>
    <property type="evidence" value="ECO:0007669"/>
    <property type="project" value="UniProtKB-KW"/>
</dbReference>
<dbReference type="SUPFAM" id="SSF47336">
    <property type="entry name" value="ACP-like"/>
    <property type="match status" value="1"/>
</dbReference>
<dbReference type="SMART" id="SM00829">
    <property type="entry name" value="PKS_ER"/>
    <property type="match status" value="1"/>
</dbReference>
<dbReference type="InterPro" id="IPR049900">
    <property type="entry name" value="PKS_mFAS_DH"/>
</dbReference>
<dbReference type="PANTHER" id="PTHR43775">
    <property type="entry name" value="FATTY ACID SYNTHASE"/>
    <property type="match status" value="1"/>
</dbReference>
<dbReference type="PANTHER" id="PTHR43775:SF29">
    <property type="entry name" value="ASPERFURANONE POLYKETIDE SYNTHASE AFOG-RELATED"/>
    <property type="match status" value="1"/>
</dbReference>
<dbReference type="CDD" id="cd00833">
    <property type="entry name" value="PKS"/>
    <property type="match status" value="1"/>
</dbReference>
<dbReference type="PROSITE" id="PS00012">
    <property type="entry name" value="PHOSPHOPANTETHEINE"/>
    <property type="match status" value="1"/>
</dbReference>
<dbReference type="Gene3D" id="1.10.1200.10">
    <property type="entry name" value="ACP-like"/>
    <property type="match status" value="1"/>
</dbReference>
<feature type="region of interest" description="C-terminal hotdog fold" evidence="9">
    <location>
        <begin position="1157"/>
        <end position="1307"/>
    </location>
</feature>
<dbReference type="PROSITE" id="PS52004">
    <property type="entry name" value="KS3_2"/>
    <property type="match status" value="1"/>
</dbReference>
<protein>
    <submittedName>
        <fullName evidence="13">Uncharacterized protein</fullName>
    </submittedName>
</protein>
<dbReference type="Proteomes" id="UP000191518">
    <property type="component" value="Unassembled WGS sequence"/>
</dbReference>
<dbReference type="Gene3D" id="3.40.47.10">
    <property type="match status" value="1"/>
</dbReference>
<dbReference type="InterPro" id="IPR013154">
    <property type="entry name" value="ADH-like_N"/>
</dbReference>
<dbReference type="InterPro" id="IPR013968">
    <property type="entry name" value="PKS_KR"/>
</dbReference>
<dbReference type="SUPFAM" id="SSF55048">
    <property type="entry name" value="Probable ACP-binding domain of malonyl-CoA ACP transacylase"/>
    <property type="match status" value="1"/>
</dbReference>
<dbReference type="Pfam" id="PF00109">
    <property type="entry name" value="ketoacyl-synt"/>
    <property type="match status" value="1"/>
</dbReference>
<feature type="domain" description="Ketosynthase family 3 (KS3)" evidence="11">
    <location>
        <begin position="9"/>
        <end position="433"/>
    </location>
</feature>
<dbReference type="InterPro" id="IPR020807">
    <property type="entry name" value="PKS_DH"/>
</dbReference>
<evidence type="ECO:0000259" key="12">
    <source>
        <dbReference type="PROSITE" id="PS52019"/>
    </source>
</evidence>
<dbReference type="Pfam" id="PF08240">
    <property type="entry name" value="ADH_N"/>
    <property type="match status" value="1"/>
</dbReference>
<dbReference type="GO" id="GO:0004312">
    <property type="term" value="F:fatty acid synthase activity"/>
    <property type="evidence" value="ECO:0007669"/>
    <property type="project" value="TreeGrafter"/>
</dbReference>
<keyword evidence="6" id="KW-0560">Oxidoreductase</keyword>
<keyword evidence="1" id="KW-0596">Phosphopantetheine</keyword>
<dbReference type="CDD" id="cd05274">
    <property type="entry name" value="KR_FAS_SDR_x"/>
    <property type="match status" value="1"/>
</dbReference>
<feature type="active site" description="Proton acceptor; for dehydratase activity" evidence="9">
    <location>
        <position position="1010"/>
    </location>
</feature>
<dbReference type="InterPro" id="IPR036291">
    <property type="entry name" value="NAD(P)-bd_dom_sf"/>
</dbReference>
<dbReference type="InterPro" id="IPR018201">
    <property type="entry name" value="Ketoacyl_synth_AS"/>
</dbReference>
<dbReference type="Gene3D" id="3.40.50.720">
    <property type="entry name" value="NAD(P)-binding Rossmann-like Domain"/>
    <property type="match status" value="2"/>
</dbReference>
<dbReference type="InterPro" id="IPR014031">
    <property type="entry name" value="Ketoacyl_synth_C"/>
</dbReference>
<dbReference type="InterPro" id="IPR014030">
    <property type="entry name" value="Ketoacyl_synth_N"/>
</dbReference>
<dbReference type="Pfam" id="PF23297">
    <property type="entry name" value="ACP_SdgA_C"/>
    <property type="match status" value="1"/>
</dbReference>
<dbReference type="InterPro" id="IPR029063">
    <property type="entry name" value="SAM-dependent_MTases_sf"/>
</dbReference>
<evidence type="ECO:0000256" key="7">
    <source>
        <dbReference type="ARBA" id="ARBA00023268"/>
    </source>
</evidence>
<sequence length="2599" mass="286736">MSRPTDKTLSPLAIVGLSLKFPQDAVSPESFWDMIVEGRCASTEFPPDRLNIDSHHNLDANRLDSLSLRGGHFMKEDIALFDAPFFSITAAEAEAMDPQQRLILEAAFRALENAGITMEGIARSKTCVFAGSSGHEYLMLQAKDPQYLQKWGITGTTGNMVANRISWFFDLIGPSAAIDTACSSSLMAIDMACQSIWSGDSTMGLAIGSNVILALETSLMMDNLGLLSKDSRCYSFDERGNGHARGEGVGVLVIRPLEDAVRDGDTVRAVIRSSASNQDGRTPGITLPSTEMQAALIQEVYIKAGLDMATTRYFEAHGTGTALGDPIETAAIGSVFRPHHSLDNPFGSVKSNIGHLEGASGVAGVIKTVLALEKGIIPPNSVNLQSLNPRIDDEFLNIKFPQKALPWPSEGLRRASVSSFGYGGSNAHIVLDDAYHFMKLNGLKGNHNTVLPSRLSKCRDCDLDTEEEISSDETRSSGVTETINDIPKLLVWSTADEKGILRLKEAWKSRFATISQSDKKSPKFLNDLAHTLACRRTHLPWRSFAVVRPSDDLGSLVDLFSPPFQSRRSSNLAMVFSGQGAQWYAMGRQLLDIYPVFLQSIEDAGGYLRTLGCEWMPLDELKRSESTSNINKTEYSQILCTILQVALVDLLRFVNLTPKAVLGHSSGEVAAAYCARAISRQSAWKVSYYRGYMSSKLEGSSKMRGSMLAVGLSEKGIKPYIDKLKKDLDVVNLIVGCINSPKSVTVTGEVTQLDSLKFILDKNNILCRKLKVNLAYHSSQMKEVAALYQAALGELEVGYTGHNVNHPEMVSSVTGDWIEPEEVSQAAYWVKNMVSPVRFSDGLTTLCSGSSSNSHKRLDGSHRRTRDIDHILEVGPHSVLQGPCKDALKNIENDTPTEYLSLLVRKMSAADTVFAVFGNLHTAGYPINLSLVNGLDFTANDIPKSLTDLPEYPFNHDTSYWHESKISKDHRLHPFGRNDLLGVSDPNCNPFEMRWRNFIRVSEMPWTKDHQVSELLWQWIYRLMTRKANGTILYPGAGMLVMAIEAAKQVAEQGKRITGFNIQEAKFHAAMIVPPGTHGIETSFSLQPVKGMGSKSSSCFDFRLCTCENEEWIENCTGSIQIVYTSDGEEPEMDRIHIEELWSSQLEAYSDAIKACTLLINSSAVYDRFLNSGYDYGEAFQLIEKLSLSPEQPCVTAHIKRLSSSIGETIHPTTLDAILQTSVWTEVASETQDVPRAVPKYVENLWVASRAYENTSSTILRAYATRNVGSSFLDSSSDIFVFDEALGENLISIQGLGANLDGTKLAEESAPGSPEDLCYHVQWKPDLNLLSNREATNLCIKEYPNSTDSRGFFTDLEFMFMARITETLKILSEQQLKPSQPHLQKYVDWMINRQHLLNEGQLQFASEPLHSRLTDLDYLQDVEDRLLNLNKRGNFYVTVARNLLQILTGRMDSSALFEGNMLKEFYSEEVHESYALKQLGKYLDLLSHLNPKMKILEVGAEIGSMTEVMLRTLGDTERSNPQYAQWDFTDKSESSFACAQDQFHLEAGRMQFKLLDIEQDPEKQGFECATYDIVVASMVVYATSNIKTVLCNVRKLLKPGGKLMLYEMMCPGVRSTFTLGLFERFWLDSIADSRPGPCFDERQWNELLLQAGFSGLDFLLPDFDEPISHECSLLVSTAAEEPPAVHSTPEIEIVYDVAESGQQELAQFLVKYCQSNRLASVRSSSVQEAIENKCENPLLRIFLLELYVPVLPKIHLELFQKIQSLLSATSQVLWINQGGGILPSQPQFHLVDGLFRVLMTEDSKRKLHLLSLEPRSRLDTKQRDHITRLIRFFLSPAASNVDVQYIEQDGVLNIPRLIAPKPLNESISLMATSHHHCTQSFHCQIPLRLDAASPGLINGFEFIEDETVYDPLQPDEIEIEIKCAGLNFHDDLIVAGQLKASDTGAECSGNVIRVGNSCQRFQVGDSVAVLHTGCFATSIRLRETGPIIKVPTGISFANAAAVPVSFATAYIALHNVARIQPGETVLVHSASRDIGQAAIQIVKNAGGTIFATVSSESKKQLLMDVYGIPGSHIFSSRTIVFSKMIKHRTGGKGVDIILNSLTGESLFASWRCIAPYGRFLEMGKREILSNQRLPMLQFLENVTFSGIDLAAISVERPEVCLNALKSVFASIHAGDLHPPQPINVYGVGEMEEAFQKMQAGQNISKTIIEMRGHDQVKTALRTRPSFKLDPNATFVVSGEFEGLGRNIACWLADHGARHLLLLSRSGGQHEKHKELVKHLELKGVMVLAPACAVSDGESVKNALRESRSQMPRIKGCIQAAMVSKNARFEEISHQSWKESISPKVEGSWNLHKYLPKGMDFFILLSSLSGILGTTGQANYAAGNTFHDALARYRVGLREKATSLDLGVCDFAGAVASASRPKEVLPGSSGVEPVTEAKFHALLAKYCDPRVGLSTPLDCQTVVGLSPSALSDKREWQANPLVRHLITNKKVSGKADSRPRSAKGAGSLLQAETLADANAAVLELFIEKLSKTVSIVMADFDANTPLHQYGVDSLVAAELRDWFAEELQAELGVFEILGGATLASVSQVVAKKSNLVQASS</sequence>
<dbReference type="Gene3D" id="3.10.129.110">
    <property type="entry name" value="Polyketide synthase dehydratase"/>
    <property type="match status" value="1"/>
</dbReference>
<dbReference type="InterPro" id="IPR014043">
    <property type="entry name" value="Acyl_transferase_dom"/>
</dbReference>
<dbReference type="Pfam" id="PF08659">
    <property type="entry name" value="KR"/>
    <property type="match status" value="1"/>
</dbReference>
<keyword evidence="5" id="KW-0521">NADP</keyword>
<dbReference type="GO" id="GO:0004315">
    <property type="term" value="F:3-oxoacyl-[acyl-carrier-protein] synthase activity"/>
    <property type="evidence" value="ECO:0007669"/>
    <property type="project" value="InterPro"/>
</dbReference>
<dbReference type="GO" id="GO:0031177">
    <property type="term" value="F:phosphopantetheine binding"/>
    <property type="evidence" value="ECO:0007669"/>
    <property type="project" value="InterPro"/>
</dbReference>
<name>A0A1V6S186_9EURO</name>
<dbReference type="PROSITE" id="PS52019">
    <property type="entry name" value="PKS_MFAS_DH"/>
    <property type="match status" value="1"/>
</dbReference>